<evidence type="ECO:0000313" key="4">
    <source>
        <dbReference type="Proteomes" id="UP001054945"/>
    </source>
</evidence>
<dbReference type="InterPro" id="IPR013087">
    <property type="entry name" value="Znf_C2H2_type"/>
</dbReference>
<proteinExistence type="predicted"/>
<dbReference type="EMBL" id="BPLR01021179">
    <property type="protein sequence ID" value="GIX86898.1"/>
    <property type="molecule type" value="Genomic_DNA"/>
</dbReference>
<dbReference type="Proteomes" id="UP001054945">
    <property type="component" value="Unassembled WGS sequence"/>
</dbReference>
<dbReference type="GO" id="GO:0008270">
    <property type="term" value="F:zinc ion binding"/>
    <property type="evidence" value="ECO:0007669"/>
    <property type="project" value="UniProtKB-KW"/>
</dbReference>
<organism evidence="3 4">
    <name type="scientific">Caerostris extrusa</name>
    <name type="common">Bark spider</name>
    <name type="synonym">Caerostris bankana</name>
    <dbReference type="NCBI Taxonomy" id="172846"/>
    <lineage>
        <taxon>Eukaryota</taxon>
        <taxon>Metazoa</taxon>
        <taxon>Ecdysozoa</taxon>
        <taxon>Arthropoda</taxon>
        <taxon>Chelicerata</taxon>
        <taxon>Arachnida</taxon>
        <taxon>Araneae</taxon>
        <taxon>Araneomorphae</taxon>
        <taxon>Entelegynae</taxon>
        <taxon>Araneoidea</taxon>
        <taxon>Araneidae</taxon>
        <taxon>Caerostris</taxon>
    </lineage>
</organism>
<gene>
    <name evidence="3" type="ORF">CEXT_67371</name>
</gene>
<evidence type="ECO:0000256" key="1">
    <source>
        <dbReference type="PROSITE-ProRule" id="PRU00042"/>
    </source>
</evidence>
<reference evidence="3 4" key="1">
    <citation type="submission" date="2021-06" db="EMBL/GenBank/DDBJ databases">
        <title>Caerostris extrusa draft genome.</title>
        <authorList>
            <person name="Kono N."/>
            <person name="Arakawa K."/>
        </authorList>
    </citation>
    <scope>NUCLEOTIDE SEQUENCE [LARGE SCALE GENOMIC DNA]</scope>
</reference>
<feature type="domain" description="C2H2-type" evidence="2">
    <location>
        <begin position="80"/>
        <end position="107"/>
    </location>
</feature>
<dbReference type="AlphaFoldDB" id="A0AAV4NT28"/>
<protein>
    <recommendedName>
        <fullName evidence="2">C2H2-type domain-containing protein</fullName>
    </recommendedName>
</protein>
<accession>A0AAV4NT28</accession>
<keyword evidence="4" id="KW-1185">Reference proteome</keyword>
<name>A0AAV4NT28_CAEEX</name>
<dbReference type="PROSITE" id="PS50157">
    <property type="entry name" value="ZINC_FINGER_C2H2_2"/>
    <property type="match status" value="1"/>
</dbReference>
<keyword evidence="1" id="KW-0863">Zinc-finger</keyword>
<evidence type="ECO:0000259" key="2">
    <source>
        <dbReference type="PROSITE" id="PS50157"/>
    </source>
</evidence>
<keyword evidence="1" id="KW-0479">Metal-binding</keyword>
<keyword evidence="1" id="KW-0862">Zinc</keyword>
<evidence type="ECO:0000313" key="3">
    <source>
        <dbReference type="EMBL" id="GIX86898.1"/>
    </source>
</evidence>
<sequence length="107" mass="12541">MRHNLCFEDFHWRNNATEEIEEIETFICDFPFDILTNQVRSPILDPHIGDLSPFMCGRAFNQKIQWKVQLKTRPVESECIQCAIGKKTFNKENTLNKQVETHTGECP</sequence>
<comment type="caution">
    <text evidence="3">The sequence shown here is derived from an EMBL/GenBank/DDBJ whole genome shotgun (WGS) entry which is preliminary data.</text>
</comment>